<evidence type="ECO:0000256" key="7">
    <source>
        <dbReference type="ARBA" id="ARBA00023004"/>
    </source>
</evidence>
<dbReference type="PANTHER" id="PTHR32552">
    <property type="entry name" value="FERRICHROME IRON RECEPTOR-RELATED"/>
    <property type="match status" value="1"/>
</dbReference>
<dbReference type="InterPro" id="IPR000531">
    <property type="entry name" value="Beta-barrel_TonB"/>
</dbReference>
<dbReference type="PROSITE" id="PS01156">
    <property type="entry name" value="TONB_DEPENDENT_REC_2"/>
    <property type="match status" value="1"/>
</dbReference>
<feature type="domain" description="TonB-dependent receptor plug" evidence="17">
    <location>
        <begin position="51"/>
        <end position="159"/>
    </location>
</feature>
<keyword evidence="18" id="KW-0675">Receptor</keyword>
<feature type="short sequence motif" description="TonB C-terminal box" evidence="13">
    <location>
        <begin position="831"/>
        <end position="848"/>
    </location>
</feature>
<evidence type="ECO:0000313" key="19">
    <source>
        <dbReference type="Proteomes" id="UP000648722"/>
    </source>
</evidence>
<keyword evidence="9 14" id="KW-0798">TonB box</keyword>
<keyword evidence="4" id="KW-0410">Iron transport</keyword>
<keyword evidence="11 12" id="KW-0998">Cell outer membrane</keyword>
<evidence type="ECO:0000256" key="2">
    <source>
        <dbReference type="ARBA" id="ARBA00022448"/>
    </source>
</evidence>
<evidence type="ECO:0000256" key="14">
    <source>
        <dbReference type="RuleBase" id="RU003357"/>
    </source>
</evidence>
<dbReference type="InterPro" id="IPR012910">
    <property type="entry name" value="Plug_dom"/>
</dbReference>
<gene>
    <name evidence="18" type="ORF">GCM10007420_15240</name>
</gene>
<dbReference type="EMBL" id="BMFS01000006">
    <property type="protein sequence ID" value="GGH00231.1"/>
    <property type="molecule type" value="Genomic_DNA"/>
</dbReference>
<keyword evidence="5 12" id="KW-0812">Transmembrane</keyword>
<evidence type="ECO:0000256" key="10">
    <source>
        <dbReference type="ARBA" id="ARBA00023136"/>
    </source>
</evidence>
<evidence type="ECO:0000256" key="5">
    <source>
        <dbReference type="ARBA" id="ARBA00022692"/>
    </source>
</evidence>
<dbReference type="InterPro" id="IPR036942">
    <property type="entry name" value="Beta-barrel_TonB_sf"/>
</dbReference>
<keyword evidence="6 15" id="KW-0732">Signal</keyword>
<organism evidence="18 19">
    <name type="scientific">Glycocaulis albus</name>
    <dbReference type="NCBI Taxonomy" id="1382801"/>
    <lineage>
        <taxon>Bacteria</taxon>
        <taxon>Pseudomonadati</taxon>
        <taxon>Pseudomonadota</taxon>
        <taxon>Alphaproteobacteria</taxon>
        <taxon>Maricaulales</taxon>
        <taxon>Maricaulaceae</taxon>
        <taxon>Glycocaulis</taxon>
    </lineage>
</organism>
<evidence type="ECO:0000259" key="17">
    <source>
        <dbReference type="Pfam" id="PF07715"/>
    </source>
</evidence>
<dbReference type="Pfam" id="PF00593">
    <property type="entry name" value="TonB_dep_Rec_b-barrel"/>
    <property type="match status" value="1"/>
</dbReference>
<evidence type="ECO:0000256" key="12">
    <source>
        <dbReference type="PROSITE-ProRule" id="PRU01360"/>
    </source>
</evidence>
<dbReference type="Pfam" id="PF07715">
    <property type="entry name" value="Plug"/>
    <property type="match status" value="1"/>
</dbReference>
<evidence type="ECO:0000256" key="6">
    <source>
        <dbReference type="ARBA" id="ARBA00022729"/>
    </source>
</evidence>
<dbReference type="Proteomes" id="UP000648722">
    <property type="component" value="Unassembled WGS sequence"/>
</dbReference>
<keyword evidence="10 12" id="KW-0472">Membrane</keyword>
<keyword evidence="8" id="KW-0406">Ion transport</keyword>
<feature type="chain" id="PRO_5047399636" evidence="15">
    <location>
        <begin position="26"/>
        <end position="848"/>
    </location>
</feature>
<dbReference type="InterPro" id="IPR010917">
    <property type="entry name" value="TonB_rcpt_CS"/>
</dbReference>
<evidence type="ECO:0000256" key="1">
    <source>
        <dbReference type="ARBA" id="ARBA00004571"/>
    </source>
</evidence>
<accession>A0ABQ1XQ80</accession>
<evidence type="ECO:0000256" key="3">
    <source>
        <dbReference type="ARBA" id="ARBA00022452"/>
    </source>
</evidence>
<evidence type="ECO:0000259" key="16">
    <source>
        <dbReference type="Pfam" id="PF00593"/>
    </source>
</evidence>
<comment type="similarity">
    <text evidence="12 14">Belongs to the TonB-dependent receptor family.</text>
</comment>
<dbReference type="PANTHER" id="PTHR32552:SF81">
    <property type="entry name" value="TONB-DEPENDENT OUTER MEMBRANE RECEPTOR"/>
    <property type="match status" value="1"/>
</dbReference>
<comment type="subcellular location">
    <subcellularLocation>
        <location evidence="1 12">Cell outer membrane</location>
        <topology evidence="1 12">Multi-pass membrane protein</topology>
    </subcellularLocation>
</comment>
<evidence type="ECO:0000256" key="11">
    <source>
        <dbReference type="ARBA" id="ARBA00023237"/>
    </source>
</evidence>
<dbReference type="PROSITE" id="PS52016">
    <property type="entry name" value="TONB_DEPENDENT_REC_3"/>
    <property type="match status" value="1"/>
</dbReference>
<dbReference type="Gene3D" id="2.40.170.20">
    <property type="entry name" value="TonB-dependent receptor, beta-barrel domain"/>
    <property type="match status" value="2"/>
</dbReference>
<keyword evidence="7" id="KW-0408">Iron</keyword>
<evidence type="ECO:0000256" key="13">
    <source>
        <dbReference type="PROSITE-ProRule" id="PRU10144"/>
    </source>
</evidence>
<dbReference type="RefSeq" id="WP_188451977.1">
    <property type="nucleotide sequence ID" value="NZ_BMFS01000006.1"/>
</dbReference>
<comment type="caution">
    <text evidence="18">The sequence shown here is derived from an EMBL/GenBank/DDBJ whole genome shotgun (WGS) entry which is preliminary data.</text>
</comment>
<name>A0ABQ1XQ80_9PROT</name>
<keyword evidence="3 12" id="KW-1134">Transmembrane beta strand</keyword>
<evidence type="ECO:0000256" key="15">
    <source>
        <dbReference type="SAM" id="SignalP"/>
    </source>
</evidence>
<feature type="domain" description="TonB-dependent receptor-like beta-barrel" evidence="16">
    <location>
        <begin position="293"/>
        <end position="793"/>
    </location>
</feature>
<sequence length="848" mass="91525">MKMKFVRAALLAAASPIVLAGGAFAQTAGEPGAQRQLEVITVTAQQREQSLQDVPVAVSAFNQAQLENSGIQDIKDLIALAPGLMVTSTQSETITTARVRGVGTVGDNFGLESSVGVYIDGVFRARNGVGFGDLGELERIEVLRGPQGTLFGKNTSAGVLNIMTQQPEFEFGGQAELQVGNYDLRRLSGSITGPIVEDQLAFRLFAVTNQRDGFTTMNLRDGGTTTVTDSENQDYYSIRGQLLWTPSATVTGRIIADFSDRSEFCCSAVQWDYDPTIAGIVGMLGGQVLSPADPSARQAFANTPYQQDVTDWGLSAEFDVDFDGATLTSITAFRHWENERTQDVDYSSLDIANRLDGNFTDLDRFSQEFRLQGVRGNLDWLVGGFYSREELELGDSIRFGADWEPFLGILLTAPSGTPSPAGVSQTISSLTGGAVNIPVGSAITAGSGVNQDIYNQTATSWAIFTHNTYQLTDRFAITGGLRYTREEKDVTASFSTNSPAACAALEGAFGLNPVSGWVGATTGVLPDATVTGGAVAIGNICLPYARSGLDNTGYDQSRTDEEVSGTLRAQFDITDDVMIYGGYSRGFKAGGFNLDRQFNGPVTPGVGYTNVDTSFAPETISAWEAGFKSTLFGNVLQLNGNFFYQDIEDFQLNTFNGTAFVVESVDEARSYGAEFDFLWLTPVDGLDISGGYAYVNTEYQTITTTDPLIAALEGQSFSLSPENFFNLAVNYERDLGGNLITRMGLDTRYVSGYNTGSDNDPEKFQESFTVLNARIGVGSNDERWFLELWGRNLTDETYAQVAIDAFAQGRRGTAGADGGEWTQPRNTASYAAFLGAPRTYGITLRTRF</sequence>
<evidence type="ECO:0000256" key="4">
    <source>
        <dbReference type="ARBA" id="ARBA00022496"/>
    </source>
</evidence>
<reference evidence="19" key="1">
    <citation type="journal article" date="2019" name="Int. J. Syst. Evol. Microbiol.">
        <title>The Global Catalogue of Microorganisms (GCM) 10K type strain sequencing project: providing services to taxonomists for standard genome sequencing and annotation.</title>
        <authorList>
            <consortium name="The Broad Institute Genomics Platform"/>
            <consortium name="The Broad Institute Genome Sequencing Center for Infectious Disease"/>
            <person name="Wu L."/>
            <person name="Ma J."/>
        </authorList>
    </citation>
    <scope>NUCLEOTIDE SEQUENCE [LARGE SCALE GENOMIC DNA]</scope>
    <source>
        <strain evidence="19">CGMCC 1.12766</strain>
    </source>
</reference>
<proteinExistence type="inferred from homology"/>
<dbReference type="InterPro" id="IPR039426">
    <property type="entry name" value="TonB-dep_rcpt-like"/>
</dbReference>
<evidence type="ECO:0000313" key="18">
    <source>
        <dbReference type="EMBL" id="GGH00231.1"/>
    </source>
</evidence>
<evidence type="ECO:0000256" key="8">
    <source>
        <dbReference type="ARBA" id="ARBA00023065"/>
    </source>
</evidence>
<feature type="signal peptide" evidence="15">
    <location>
        <begin position="1"/>
        <end position="25"/>
    </location>
</feature>
<keyword evidence="2 12" id="KW-0813">Transport</keyword>
<evidence type="ECO:0000256" key="9">
    <source>
        <dbReference type="ARBA" id="ARBA00023077"/>
    </source>
</evidence>
<protein>
    <submittedName>
        <fullName evidence="18">TonB-dependent receptor</fullName>
    </submittedName>
</protein>
<dbReference type="SUPFAM" id="SSF56935">
    <property type="entry name" value="Porins"/>
    <property type="match status" value="1"/>
</dbReference>
<keyword evidence="19" id="KW-1185">Reference proteome</keyword>